<keyword evidence="1" id="KW-0812">Transmembrane</keyword>
<gene>
    <name evidence="2" type="ORF">OFUS_LOCUS25217</name>
</gene>
<dbReference type="AlphaFoldDB" id="A0A8S4Q5C3"/>
<dbReference type="Proteomes" id="UP000749559">
    <property type="component" value="Unassembled WGS sequence"/>
</dbReference>
<dbReference type="EMBL" id="CAIIXF020000012">
    <property type="protein sequence ID" value="CAH1801427.1"/>
    <property type="molecule type" value="Genomic_DNA"/>
</dbReference>
<protein>
    <submittedName>
        <fullName evidence="2">Uncharacterized protein</fullName>
    </submittedName>
</protein>
<organism evidence="2 3">
    <name type="scientific">Owenia fusiformis</name>
    <name type="common">Polychaete worm</name>
    <dbReference type="NCBI Taxonomy" id="6347"/>
    <lineage>
        <taxon>Eukaryota</taxon>
        <taxon>Metazoa</taxon>
        <taxon>Spiralia</taxon>
        <taxon>Lophotrochozoa</taxon>
        <taxon>Annelida</taxon>
        <taxon>Polychaeta</taxon>
        <taxon>Sedentaria</taxon>
        <taxon>Canalipalpata</taxon>
        <taxon>Sabellida</taxon>
        <taxon>Oweniida</taxon>
        <taxon>Oweniidae</taxon>
        <taxon>Owenia</taxon>
    </lineage>
</organism>
<feature type="transmembrane region" description="Helical" evidence="1">
    <location>
        <begin position="86"/>
        <end position="108"/>
    </location>
</feature>
<evidence type="ECO:0000313" key="3">
    <source>
        <dbReference type="Proteomes" id="UP000749559"/>
    </source>
</evidence>
<reference evidence="2" key="1">
    <citation type="submission" date="2022-03" db="EMBL/GenBank/DDBJ databases">
        <authorList>
            <person name="Martin C."/>
        </authorList>
    </citation>
    <scope>NUCLEOTIDE SEQUENCE</scope>
</reference>
<evidence type="ECO:0000256" key="1">
    <source>
        <dbReference type="SAM" id="Phobius"/>
    </source>
</evidence>
<evidence type="ECO:0000313" key="2">
    <source>
        <dbReference type="EMBL" id="CAH1801427.1"/>
    </source>
</evidence>
<keyword evidence="1" id="KW-1133">Transmembrane helix</keyword>
<comment type="caution">
    <text evidence="2">The sequence shown here is derived from an EMBL/GenBank/DDBJ whole genome shotgun (WGS) entry which is preliminary data.</text>
</comment>
<keyword evidence="1" id="KW-0472">Membrane</keyword>
<sequence>MKIDRDQDRINNNDPENNGLLKKGFGKNYELYDDGGYLKAVNSRYAIIRDVENEQQTEEPHIYTYATAGTLQNDRKIKAGNLLKRYRLIIVIIFFVTIIAISAVSATLCVIMKGADATNKTTVQFLMINTSEIGSTESYVTTETYTSTTEYEYEQHMILRGNPKGVPNAKMIHSNCKIFPNLCNLGR</sequence>
<name>A0A8S4Q5C3_OWEFU</name>
<accession>A0A8S4Q5C3</accession>
<keyword evidence="3" id="KW-1185">Reference proteome</keyword>
<proteinExistence type="predicted"/>